<evidence type="ECO:0000313" key="1">
    <source>
        <dbReference type="EMBL" id="AOX16436.1"/>
    </source>
</evidence>
<gene>
    <name evidence="1" type="ORF">A0U89_04060</name>
</gene>
<dbReference type="AlphaFoldDB" id="A0A1D8US43"/>
<dbReference type="PIRSF" id="PIRSF002674">
    <property type="entry name" value="VSP"/>
    <property type="match status" value="1"/>
</dbReference>
<dbReference type="InterPro" id="IPR036412">
    <property type="entry name" value="HAD-like_sf"/>
</dbReference>
<keyword evidence="2" id="KW-1185">Reference proteome</keyword>
<dbReference type="STRING" id="153496.A0U89_04060"/>
<dbReference type="InterPro" id="IPR014403">
    <property type="entry name" value="APS1/VSP"/>
</dbReference>
<dbReference type="SUPFAM" id="SSF56784">
    <property type="entry name" value="HAD-like"/>
    <property type="match status" value="1"/>
</dbReference>
<dbReference type="eggNOG" id="COG2503">
    <property type="taxonomic scope" value="Bacteria"/>
</dbReference>
<proteinExistence type="predicted"/>
<dbReference type="OrthoDB" id="193314at2"/>
<dbReference type="RefSeq" id="WP_070402199.1">
    <property type="nucleotide sequence ID" value="NZ_BJVW01000002.1"/>
</dbReference>
<dbReference type="EMBL" id="CP014674">
    <property type="protein sequence ID" value="AOX16436.1"/>
    <property type="molecule type" value="Genomic_DNA"/>
</dbReference>
<dbReference type="PANTHER" id="PTHR31284">
    <property type="entry name" value="ACID PHOSPHATASE-LIKE PROTEIN"/>
    <property type="match status" value="1"/>
</dbReference>
<dbReference type="Gene3D" id="3.40.50.1000">
    <property type="entry name" value="HAD superfamily/HAD-like"/>
    <property type="match status" value="1"/>
</dbReference>
<name>A0A1D8US43_9PROT</name>
<sequence length="233" mass="24966">MKALRAGFLALALFSIPFASAQSIPQTTGREPTNVGDAIIAASAYHDSGRYEEDLNAVLKQATDWVLQRAGKARKPAIVLDIDETSLSNWPAIRANGFGYIVGGNCDALPKGPCGAAAWEQSAQAPVIPATLNLFRQAQAHRVTVFFITGRYENERAATAKNLLAAGYKNWGDLILRPDGAHSYAAVYKAPARAAIEAKGYTIIANLGDQPSDLAGSHAERAFLLPNPFYRVP</sequence>
<reference evidence="1 2" key="1">
    <citation type="journal article" date="2016" name="Microb. Cell Fact.">
        <title>Dissection of exopolysaccharide biosynthesis in Kozakia baliensis.</title>
        <authorList>
            <person name="Brandt J.U."/>
            <person name="Jakob F."/>
            <person name="Behr J."/>
            <person name="Geissler A.J."/>
            <person name="Vogel R.F."/>
        </authorList>
    </citation>
    <scope>NUCLEOTIDE SEQUENCE [LARGE SCALE GENOMIC DNA]</scope>
    <source>
        <strain evidence="1 2">DSM 14400</strain>
    </source>
</reference>
<dbReference type="InterPro" id="IPR023214">
    <property type="entry name" value="HAD_sf"/>
</dbReference>
<evidence type="ECO:0000313" key="2">
    <source>
        <dbReference type="Proteomes" id="UP000179145"/>
    </source>
</evidence>
<organism evidence="1 2">
    <name type="scientific">Kozakia baliensis</name>
    <dbReference type="NCBI Taxonomy" id="153496"/>
    <lineage>
        <taxon>Bacteria</taxon>
        <taxon>Pseudomonadati</taxon>
        <taxon>Pseudomonadota</taxon>
        <taxon>Alphaproteobacteria</taxon>
        <taxon>Acetobacterales</taxon>
        <taxon>Acetobacteraceae</taxon>
        <taxon>Kozakia</taxon>
    </lineage>
</organism>
<protein>
    <submittedName>
        <fullName evidence="1">Acid phosphatase</fullName>
    </submittedName>
</protein>
<dbReference type="KEGG" id="kba:A0U89_04060"/>
<accession>A0A1D8US43</accession>
<dbReference type="InterPro" id="IPR005519">
    <property type="entry name" value="Acid_phosphat_B-like"/>
</dbReference>
<dbReference type="Proteomes" id="UP000179145">
    <property type="component" value="Chromosome"/>
</dbReference>
<dbReference type="PANTHER" id="PTHR31284:SF10">
    <property type="entry name" value="ACID PHOSPHATASE-LIKE PROTEIN"/>
    <property type="match status" value="1"/>
</dbReference>
<dbReference type="Pfam" id="PF03767">
    <property type="entry name" value="Acid_phosphat_B"/>
    <property type="match status" value="1"/>
</dbReference>